<gene>
    <name evidence="3" type="ORF">UFOVP220_52</name>
    <name evidence="1" type="ORF">UFOVP26_36</name>
    <name evidence="2" type="ORF">UFOVP44_61</name>
</gene>
<proteinExistence type="predicted"/>
<dbReference type="EMBL" id="LR798268">
    <property type="protein sequence ID" value="CAB5219249.1"/>
    <property type="molecule type" value="Genomic_DNA"/>
</dbReference>
<dbReference type="EMBL" id="LR796176">
    <property type="protein sequence ID" value="CAB4123817.1"/>
    <property type="molecule type" value="Genomic_DNA"/>
</dbReference>
<name>A0A6J7WMB8_9CAUD</name>
<evidence type="ECO:0000313" key="3">
    <source>
        <dbReference type="EMBL" id="CAB5219249.1"/>
    </source>
</evidence>
<evidence type="ECO:0000313" key="1">
    <source>
        <dbReference type="EMBL" id="CAB4121851.1"/>
    </source>
</evidence>
<organism evidence="3">
    <name type="scientific">uncultured Caudovirales phage</name>
    <dbReference type="NCBI Taxonomy" id="2100421"/>
    <lineage>
        <taxon>Viruses</taxon>
        <taxon>Duplodnaviria</taxon>
        <taxon>Heunggongvirae</taxon>
        <taxon>Uroviricota</taxon>
        <taxon>Caudoviricetes</taxon>
        <taxon>Peduoviridae</taxon>
        <taxon>Maltschvirus</taxon>
        <taxon>Maltschvirus maltsch</taxon>
    </lineage>
</organism>
<protein>
    <submittedName>
        <fullName evidence="3">Uncharacterized protein</fullName>
    </submittedName>
</protein>
<sequence>MGYRSEVSIVVYGKPDAFQRHFDNFFAKDVIEDEKLDLSWIIPKTKVVVSEDESIKYFSFNIDHIKWYSAYPEIIHLEKFYMTAKEAGLNAEFVRVGEEFDDVEVWQDGDDLDWLLSVERKVHNELEWGLAQENKEVGIEKAVSHD</sequence>
<accession>A0A6J7WMB8</accession>
<reference evidence="3" key="1">
    <citation type="submission" date="2020-05" db="EMBL/GenBank/DDBJ databases">
        <authorList>
            <person name="Chiriac C."/>
            <person name="Salcher M."/>
            <person name="Ghai R."/>
            <person name="Kavagutti S V."/>
        </authorList>
    </citation>
    <scope>NUCLEOTIDE SEQUENCE</scope>
</reference>
<evidence type="ECO:0000313" key="2">
    <source>
        <dbReference type="EMBL" id="CAB4123817.1"/>
    </source>
</evidence>
<dbReference type="EMBL" id="LR796152">
    <property type="protein sequence ID" value="CAB4121851.1"/>
    <property type="molecule type" value="Genomic_DNA"/>
</dbReference>